<keyword evidence="1" id="KW-0540">Nuclease</keyword>
<feature type="region of interest" description="Disordered" evidence="3">
    <location>
        <begin position="399"/>
        <end position="447"/>
    </location>
</feature>
<dbReference type="OrthoDB" id="1920326at2759"/>
<evidence type="ECO:0000256" key="2">
    <source>
        <dbReference type="ARBA" id="ARBA00022801"/>
    </source>
</evidence>
<feature type="compositionally biased region" description="Polar residues" evidence="3">
    <location>
        <begin position="64"/>
        <end position="73"/>
    </location>
</feature>
<dbReference type="OMA" id="VHYCRSA"/>
<keyword evidence="6" id="KW-1185">Reference proteome</keyword>
<feature type="domain" description="3'-5' exonuclease" evidence="4">
    <location>
        <begin position="158"/>
        <end position="346"/>
    </location>
</feature>
<keyword evidence="2" id="KW-0378">Hydrolase</keyword>
<feature type="compositionally biased region" description="Low complexity" evidence="3">
    <location>
        <begin position="427"/>
        <end position="445"/>
    </location>
</feature>
<dbReference type="GO" id="GO:0003676">
    <property type="term" value="F:nucleic acid binding"/>
    <property type="evidence" value="ECO:0007669"/>
    <property type="project" value="InterPro"/>
</dbReference>
<name>F7VWZ4_SORMK</name>
<dbReference type="InterPro" id="IPR002562">
    <property type="entry name" value="3'-5'_exonuclease_dom"/>
</dbReference>
<proteinExistence type="predicted"/>
<dbReference type="PANTHER" id="PTHR13620">
    <property type="entry name" value="3-5 EXONUCLEASE"/>
    <property type="match status" value="1"/>
</dbReference>
<dbReference type="PANTHER" id="PTHR13620:SF104">
    <property type="entry name" value="EXONUCLEASE 3'-5' DOMAIN-CONTAINING PROTEIN 2"/>
    <property type="match status" value="1"/>
</dbReference>
<evidence type="ECO:0000256" key="3">
    <source>
        <dbReference type="SAM" id="MobiDB-lite"/>
    </source>
</evidence>
<dbReference type="Proteomes" id="UP000001881">
    <property type="component" value="Unassembled WGS sequence"/>
</dbReference>
<feature type="region of interest" description="Disordered" evidence="3">
    <location>
        <begin position="574"/>
        <end position="601"/>
    </location>
</feature>
<protein>
    <submittedName>
        <fullName evidence="5">WGS project CABT00000000 data, contig 2.11</fullName>
    </submittedName>
</protein>
<accession>F7VWZ4</accession>
<evidence type="ECO:0000313" key="5">
    <source>
        <dbReference type="EMBL" id="CCC10035.1"/>
    </source>
</evidence>
<dbReference type="EMBL" id="CABT02000011">
    <property type="protein sequence ID" value="CCC10035.1"/>
    <property type="molecule type" value="Genomic_DNA"/>
</dbReference>
<dbReference type="eggNOG" id="KOG4373">
    <property type="taxonomic scope" value="Eukaryota"/>
</dbReference>
<dbReference type="GO" id="GO:0005737">
    <property type="term" value="C:cytoplasm"/>
    <property type="evidence" value="ECO:0007669"/>
    <property type="project" value="TreeGrafter"/>
</dbReference>
<dbReference type="GO" id="GO:0005634">
    <property type="term" value="C:nucleus"/>
    <property type="evidence" value="ECO:0007669"/>
    <property type="project" value="TreeGrafter"/>
</dbReference>
<dbReference type="InParanoid" id="F7VWZ4"/>
<sequence length="645" mass="71022">MERKDQTWNSSRGITFAGDTSRRVVGYPQLPSLTRYHSDSAASTASNPEPVLPLNDAPVPLGNPSATGTTLDSQGREFVDAQEALEEQLEVIIEDENVKSEDEGASLKPPFTPLSFTMTEDLFREAKKAAEGTPGSYWTYNLYRGPDKDGNMNEKVKVHYCRSANTTERVLKQYFMDDKILGLDLEWEANAKPTHGPRQNVSVIQIASEKRIGIFHISLYPKKDELGSPLLKQIIEDPDVIKTGVWILGDCTRLEKFLGIKGRGIQELSHLYKLVKYSASGEHKLVNRMGVPLARMVNEILQLPMFKGSVRTSAWSKPLNMDQILYSASDAYAGLKLPIRLAADVIVEEAGLLDEPLPDETVGAAALSADYLSTVGDNINPVDPLVSEATLWAQNYILSHQPPKPKEPRPKPQPVAPDSNPNPDSVAPADSPAAAPTTTPKTPSTYIRPPLSVPYLRAYYLWSRNPSLNCAALAALLGIKTSSATSYILRAIKAEKGRLGFEPKRMREEVLESGAIPATDMAMRWKSVVQLCELYEAAERKLEIGDLGHQGGKGEEVDGKGKGKSELEVLDEIFGQDKEEEGEVEVEGEGEGTEEVKKESAEDVMKAALEAAEDLDFDDEELNSSSQETVDTEEVERLRKMSRSH</sequence>
<dbReference type="InterPro" id="IPR012337">
    <property type="entry name" value="RNaseH-like_sf"/>
</dbReference>
<feature type="region of interest" description="Disordered" evidence="3">
    <location>
        <begin position="36"/>
        <end position="73"/>
    </location>
</feature>
<dbReference type="SUPFAM" id="SSF53098">
    <property type="entry name" value="Ribonuclease H-like"/>
    <property type="match status" value="1"/>
</dbReference>
<evidence type="ECO:0000256" key="1">
    <source>
        <dbReference type="ARBA" id="ARBA00022722"/>
    </source>
</evidence>
<dbReference type="Gene3D" id="3.30.420.10">
    <property type="entry name" value="Ribonuclease H-like superfamily/Ribonuclease H"/>
    <property type="match status" value="1"/>
</dbReference>
<evidence type="ECO:0000313" key="6">
    <source>
        <dbReference type="Proteomes" id="UP000001881"/>
    </source>
</evidence>
<dbReference type="VEuPathDB" id="FungiDB:SMAC_02615"/>
<dbReference type="GO" id="GO:0008408">
    <property type="term" value="F:3'-5' exonuclease activity"/>
    <property type="evidence" value="ECO:0007669"/>
    <property type="project" value="InterPro"/>
</dbReference>
<dbReference type="HOGENOM" id="CLU_016103_0_0_1"/>
<dbReference type="AlphaFoldDB" id="F7VWZ4"/>
<feature type="compositionally biased region" description="Acidic residues" evidence="3">
    <location>
        <begin position="578"/>
        <end position="593"/>
    </location>
</feature>
<reference evidence="5 6" key="1">
    <citation type="journal article" date="2010" name="PLoS Genet.">
        <title>De novo assembly of a 40 Mb eukaryotic genome from short sequence reads: Sordaria macrospora, a model organism for fungal morphogenesis.</title>
        <authorList>
            <person name="Nowrousian M."/>
            <person name="Stajich J."/>
            <person name="Chu M."/>
            <person name="Engh I."/>
            <person name="Espagne E."/>
            <person name="Halliday K."/>
            <person name="Kamerewerd J."/>
            <person name="Kempken F."/>
            <person name="Knab B."/>
            <person name="Kuo H.C."/>
            <person name="Osiewacz H.D."/>
            <person name="Poeggeler S."/>
            <person name="Read N."/>
            <person name="Seiler S."/>
            <person name="Smith K."/>
            <person name="Zickler D."/>
            <person name="Kueck U."/>
            <person name="Freitag M."/>
        </authorList>
    </citation>
    <scope>NUCLEOTIDE SEQUENCE [LARGE SCALE GENOMIC DNA]</scope>
    <source>
        <strain evidence="6">ATCC MYA-333 / DSM 997 / K(L3346) / K-hell</strain>
        <tissue evidence="5">Mycelium</tissue>
    </source>
</reference>
<dbReference type="InterPro" id="IPR036397">
    <property type="entry name" value="RNaseH_sf"/>
</dbReference>
<evidence type="ECO:0000259" key="4">
    <source>
        <dbReference type="SMART" id="SM00474"/>
    </source>
</evidence>
<comment type="caution">
    <text evidence="5">The sequence shown here is derived from an EMBL/GenBank/DDBJ whole genome shotgun (WGS) entry which is preliminary data.</text>
</comment>
<dbReference type="FunFam" id="3.30.420.10:FF:000100">
    <property type="entry name" value="3'-5' exonuclease/helicase (Wrn), putative"/>
    <property type="match status" value="1"/>
</dbReference>
<organism evidence="5 6">
    <name type="scientific">Sordaria macrospora (strain ATCC MYA-333 / DSM 997 / K(L3346) / K-hell)</name>
    <dbReference type="NCBI Taxonomy" id="771870"/>
    <lineage>
        <taxon>Eukaryota</taxon>
        <taxon>Fungi</taxon>
        <taxon>Dikarya</taxon>
        <taxon>Ascomycota</taxon>
        <taxon>Pezizomycotina</taxon>
        <taxon>Sordariomycetes</taxon>
        <taxon>Sordariomycetidae</taxon>
        <taxon>Sordariales</taxon>
        <taxon>Sordariaceae</taxon>
        <taxon>Sordaria</taxon>
    </lineage>
</organism>
<dbReference type="InterPro" id="IPR051132">
    <property type="entry name" value="3-5_Exonuclease_domain"/>
</dbReference>
<dbReference type="Pfam" id="PF01612">
    <property type="entry name" value="DNA_pol_A_exo1"/>
    <property type="match status" value="1"/>
</dbReference>
<dbReference type="GO" id="GO:0006139">
    <property type="term" value="P:nucleobase-containing compound metabolic process"/>
    <property type="evidence" value="ECO:0007669"/>
    <property type="project" value="InterPro"/>
</dbReference>
<dbReference type="CDD" id="cd06141">
    <property type="entry name" value="WRN_exo"/>
    <property type="match status" value="1"/>
</dbReference>
<dbReference type="STRING" id="771870.F7VWZ4"/>
<feature type="region of interest" description="Disordered" evidence="3">
    <location>
        <begin position="613"/>
        <end position="645"/>
    </location>
</feature>
<dbReference type="SMART" id="SM00474">
    <property type="entry name" value="35EXOc"/>
    <property type="match status" value="1"/>
</dbReference>
<gene>
    <name evidence="5" type="ORF">SMAC_02615</name>
</gene>
<feature type="compositionally biased region" description="Acidic residues" evidence="3">
    <location>
        <begin position="613"/>
        <end position="622"/>
    </location>
</feature>